<dbReference type="EMBL" id="LOXM01000114">
    <property type="protein sequence ID" value="KVG68418.1"/>
    <property type="molecule type" value="Genomic_DNA"/>
</dbReference>
<dbReference type="GO" id="GO:0016491">
    <property type="term" value="F:oxidoreductase activity"/>
    <property type="evidence" value="ECO:0007669"/>
    <property type="project" value="UniProtKB-KW"/>
</dbReference>
<evidence type="ECO:0000313" key="3">
    <source>
        <dbReference type="Proteomes" id="UP000064029"/>
    </source>
</evidence>
<dbReference type="PANTHER" id="PTHR40279:SF3">
    <property type="entry name" value="4-AMINOBENZOATE SYNTHASE"/>
    <property type="match status" value="1"/>
</dbReference>
<dbReference type="AlphaFoldDB" id="A0A118HU96"/>
<dbReference type="InterPro" id="IPR039068">
    <property type="entry name" value="PqqC-like"/>
</dbReference>
<dbReference type="Pfam" id="PF14518">
    <property type="entry name" value="Haem_oxygenas_2"/>
    <property type="match status" value="1"/>
</dbReference>
<sequence>MMQEEIVVSRNAAGPACEDTCRGDVLDAALTLPLHQAISLLCDTVDLDERVDAHPDWSQRLSSRVRSELGKALEQRDEQALEEVHGALFALYDLHTCDGTEPRAINQFNPTLTQVRRHIERAWLDSEGRRLAVAAPAAPDGRSIVEAIKRMWSQHAVVSHPLFDFLEKEASREQIVAFFRSDSALNLRFFDLLLYAMIGARSEARTELAQNLWDEAGRGDAAQSHVNLFQHLLNVVGVGPADDNHASVLGWEGLAGHNQFMLACVNRAHYFKLLGVMAITELLDPAQYEKLVNGCKRVGLGSEGELSYYDEHITIDVVHGDGWLTNVITPIVDQSPAIAGDILFGAAWRLSSCDAYYSALHARLLALPMLHGQAA</sequence>
<reference evidence="2 3" key="1">
    <citation type="submission" date="2015-11" db="EMBL/GenBank/DDBJ databases">
        <title>Expanding the genomic diversity of Burkholderia species for the development of highly accurate diagnostics.</title>
        <authorList>
            <person name="Sahl J."/>
            <person name="Keim P."/>
            <person name="Wagner D."/>
        </authorList>
    </citation>
    <scope>NUCLEOTIDE SEQUENCE [LARGE SCALE GENOMIC DNA]</scope>
    <source>
        <strain evidence="2 3">MSMB2036</strain>
    </source>
</reference>
<evidence type="ECO:0000256" key="1">
    <source>
        <dbReference type="ARBA" id="ARBA00023002"/>
    </source>
</evidence>
<name>A0A118HU96_9BURK</name>
<accession>A0A118HU96</accession>
<dbReference type="Gene3D" id="1.20.910.10">
    <property type="entry name" value="Heme oxygenase-like"/>
    <property type="match status" value="1"/>
</dbReference>
<dbReference type="SMART" id="SM01236">
    <property type="entry name" value="Haem_oxygenase_2"/>
    <property type="match status" value="1"/>
</dbReference>
<dbReference type="SUPFAM" id="SSF48613">
    <property type="entry name" value="Heme oxygenase-like"/>
    <property type="match status" value="1"/>
</dbReference>
<dbReference type="Proteomes" id="UP000064029">
    <property type="component" value="Unassembled WGS sequence"/>
</dbReference>
<protein>
    <submittedName>
        <fullName evidence="2">Spermidine/putrescine ABC transporter</fullName>
    </submittedName>
</protein>
<comment type="caution">
    <text evidence="2">The sequence shown here is derived from an EMBL/GenBank/DDBJ whole genome shotgun (WGS) entry which is preliminary data.</text>
</comment>
<organism evidence="2 3">
    <name type="scientific">Burkholderia ubonensis</name>
    <dbReference type="NCBI Taxonomy" id="101571"/>
    <lineage>
        <taxon>Bacteria</taxon>
        <taxon>Pseudomonadati</taxon>
        <taxon>Pseudomonadota</taxon>
        <taxon>Betaproteobacteria</taxon>
        <taxon>Burkholderiales</taxon>
        <taxon>Burkholderiaceae</taxon>
        <taxon>Burkholderia</taxon>
        <taxon>Burkholderia cepacia complex</taxon>
    </lineage>
</organism>
<evidence type="ECO:0000313" key="2">
    <source>
        <dbReference type="EMBL" id="KVG68418.1"/>
    </source>
</evidence>
<keyword evidence="1" id="KW-0560">Oxidoreductase</keyword>
<gene>
    <name evidence="2" type="ORF">WJ33_23620</name>
</gene>
<dbReference type="PANTHER" id="PTHR40279">
    <property type="entry name" value="PQQC-LIKE PROTEIN"/>
    <property type="match status" value="1"/>
</dbReference>
<proteinExistence type="predicted"/>
<dbReference type="InterPro" id="IPR016084">
    <property type="entry name" value="Haem_Oase-like_multi-hlx"/>
</dbReference>